<keyword evidence="5" id="KW-0540">Nuclease</keyword>
<name>A0ABS0YC44_9BACT</name>
<evidence type="ECO:0000256" key="2">
    <source>
        <dbReference type="ARBA" id="ARBA00022747"/>
    </source>
</evidence>
<evidence type="ECO:0000313" key="5">
    <source>
        <dbReference type="EMBL" id="MBJ6749877.1"/>
    </source>
</evidence>
<keyword evidence="5" id="KW-0378">Hydrolase</keyword>
<keyword evidence="5" id="KW-0255">Endonuclease</keyword>
<organism evidence="5 6">
    <name type="scientific">Geomonas anaerohicana</name>
    <dbReference type="NCBI Taxonomy" id="2798583"/>
    <lineage>
        <taxon>Bacteria</taxon>
        <taxon>Pseudomonadati</taxon>
        <taxon>Thermodesulfobacteriota</taxon>
        <taxon>Desulfuromonadia</taxon>
        <taxon>Geobacterales</taxon>
        <taxon>Geobacteraceae</taxon>
        <taxon>Geomonas</taxon>
    </lineage>
</organism>
<dbReference type="InterPro" id="IPR000055">
    <property type="entry name" value="Restrct_endonuc_typeI_TRD"/>
</dbReference>
<evidence type="ECO:0000259" key="4">
    <source>
        <dbReference type="Pfam" id="PF01420"/>
    </source>
</evidence>
<comment type="caution">
    <text evidence="5">The sequence shown here is derived from an EMBL/GenBank/DDBJ whole genome shotgun (WGS) entry which is preliminary data.</text>
</comment>
<evidence type="ECO:0000256" key="1">
    <source>
        <dbReference type="ARBA" id="ARBA00010923"/>
    </source>
</evidence>
<dbReference type="CDD" id="cd17256">
    <property type="entry name" value="RMtype1_S_EcoJA65PI-TRD1-CR1_like"/>
    <property type="match status" value="1"/>
</dbReference>
<dbReference type="CDD" id="cd17257">
    <property type="entry name" value="RMtype1_S_EcoBI-TRD1-CR1_like"/>
    <property type="match status" value="1"/>
</dbReference>
<feature type="domain" description="Type I restriction modification DNA specificity" evidence="4">
    <location>
        <begin position="50"/>
        <end position="197"/>
    </location>
</feature>
<evidence type="ECO:0000256" key="3">
    <source>
        <dbReference type="ARBA" id="ARBA00023125"/>
    </source>
</evidence>
<protein>
    <submittedName>
        <fullName evidence="5">Restriction endonuclease subunit S</fullName>
    </submittedName>
</protein>
<dbReference type="SUPFAM" id="SSF116734">
    <property type="entry name" value="DNA methylase specificity domain"/>
    <property type="match status" value="2"/>
</dbReference>
<dbReference type="EMBL" id="JAEMHL010000003">
    <property type="protein sequence ID" value="MBJ6749877.1"/>
    <property type="molecule type" value="Genomic_DNA"/>
</dbReference>
<keyword evidence="6" id="KW-1185">Reference proteome</keyword>
<comment type="similarity">
    <text evidence="1">Belongs to the type-I restriction system S methylase family.</text>
</comment>
<keyword evidence="2" id="KW-0680">Restriction system</keyword>
<evidence type="ECO:0000313" key="6">
    <source>
        <dbReference type="Proteomes" id="UP000614714"/>
    </source>
</evidence>
<keyword evidence="3" id="KW-0238">DNA-binding</keyword>
<dbReference type="GO" id="GO:0004519">
    <property type="term" value="F:endonuclease activity"/>
    <property type="evidence" value="ECO:0007669"/>
    <property type="project" value="UniProtKB-KW"/>
</dbReference>
<proteinExistence type="inferred from homology"/>
<accession>A0ABS0YC44</accession>
<dbReference type="PANTHER" id="PTHR30408">
    <property type="entry name" value="TYPE-1 RESTRICTION ENZYME ECOKI SPECIFICITY PROTEIN"/>
    <property type="match status" value="1"/>
</dbReference>
<gene>
    <name evidence="5" type="ORF">JFN91_06595</name>
</gene>
<dbReference type="Proteomes" id="UP000614714">
    <property type="component" value="Unassembled WGS sequence"/>
</dbReference>
<dbReference type="PANTHER" id="PTHR30408:SF12">
    <property type="entry name" value="TYPE I RESTRICTION ENZYME MJAVIII SPECIFICITY SUBUNIT"/>
    <property type="match status" value="1"/>
</dbReference>
<dbReference type="InterPro" id="IPR044946">
    <property type="entry name" value="Restrct_endonuc_typeI_TRD_sf"/>
</dbReference>
<dbReference type="Pfam" id="PF01420">
    <property type="entry name" value="Methylase_S"/>
    <property type="match status" value="1"/>
</dbReference>
<dbReference type="Gene3D" id="3.90.220.20">
    <property type="entry name" value="DNA methylase specificity domains"/>
    <property type="match status" value="2"/>
</dbReference>
<dbReference type="RefSeq" id="WP_199388422.1">
    <property type="nucleotide sequence ID" value="NZ_JAEMHL010000003.1"/>
</dbReference>
<sequence>MIFNDNPQCSSYLSKLPTGWTWTVLDSLVDHNRGICYGIVQPGSHHADGVPMVNTGDVFDGHVNKLVSFKVAQSIHQKFKRSTLKGGELLITLVGANFGRVAIAPHTYAGFNCSRAVGVVPVNVDAQYVMFALRSPISRRFMDDHANTTAQPTFNLKDVAAIPIPLPPESERRRISEFLVDLDDRIALLRETNTTLESIAQAMFKSWFMDFDPVRAKQEGREPEGMEADTAALFPDSFEESELGLVPKGWRIDSIYAAAQVIYGAPFASSKFNSEGVGKPLIRIRDLKGETPRVFTQEVHPKGYLVKPGDIVVGMDGEFRAYLWGGEDAWLNQRVCVFTPSSEFPPAFVHRSIIPILAAVEASETATTVIHLGKNDIDRFRILVPDGEVLSAFGEITGPIYNKIVEQKQMARTLCGLRDTLLPRLISGQLRLPEAEALVEEAAA</sequence>
<dbReference type="InterPro" id="IPR052021">
    <property type="entry name" value="Type-I_RS_S_subunit"/>
</dbReference>
<reference evidence="5 6" key="1">
    <citation type="submission" date="2020-12" db="EMBL/GenBank/DDBJ databases">
        <title>Geomonas sp. Red421, isolated from paddy soil.</title>
        <authorList>
            <person name="Xu Z."/>
            <person name="Zhang Z."/>
            <person name="Masuda Y."/>
            <person name="Itoh H."/>
            <person name="Senoo K."/>
        </authorList>
    </citation>
    <scope>NUCLEOTIDE SEQUENCE [LARGE SCALE GENOMIC DNA]</scope>
    <source>
        <strain evidence="5 6">Red421</strain>
    </source>
</reference>